<feature type="binding site" evidence="5">
    <location>
        <position position="73"/>
    </location>
    <ligand>
        <name>Zn(2+)</name>
        <dbReference type="ChEBI" id="CHEBI:29105"/>
    </ligand>
</feature>
<dbReference type="HAMAP" id="MF_00213">
    <property type="entry name" value="HypA_HybF"/>
    <property type="match status" value="1"/>
</dbReference>
<name>A0A1H3TQ40_9ACTN</name>
<dbReference type="PIRSF" id="PIRSF004761">
    <property type="entry name" value="Hydrgn_mat_HypA"/>
    <property type="match status" value="1"/>
</dbReference>
<dbReference type="OrthoDB" id="288014at2"/>
<feature type="binding site" evidence="5">
    <location>
        <position position="2"/>
    </location>
    <ligand>
        <name>Ni(2+)</name>
        <dbReference type="ChEBI" id="CHEBI:49786"/>
    </ligand>
</feature>
<dbReference type="GO" id="GO:0016151">
    <property type="term" value="F:nickel cation binding"/>
    <property type="evidence" value="ECO:0007669"/>
    <property type="project" value="UniProtKB-UniRule"/>
</dbReference>
<feature type="binding site" evidence="5">
    <location>
        <position position="88"/>
    </location>
    <ligand>
        <name>Zn(2+)</name>
        <dbReference type="ChEBI" id="CHEBI:29105"/>
    </ligand>
</feature>
<dbReference type="InterPro" id="IPR000688">
    <property type="entry name" value="HypA/HybF"/>
</dbReference>
<evidence type="ECO:0000256" key="1">
    <source>
        <dbReference type="ARBA" id="ARBA00010748"/>
    </source>
</evidence>
<dbReference type="InterPro" id="IPR020538">
    <property type="entry name" value="Hydgase_Ni_incorp_HypA/HybF_CS"/>
</dbReference>
<organism evidence="6 7">
    <name type="scientific">Asanoa ishikariensis</name>
    <dbReference type="NCBI Taxonomy" id="137265"/>
    <lineage>
        <taxon>Bacteria</taxon>
        <taxon>Bacillati</taxon>
        <taxon>Actinomycetota</taxon>
        <taxon>Actinomycetes</taxon>
        <taxon>Micromonosporales</taxon>
        <taxon>Micromonosporaceae</taxon>
        <taxon>Asanoa</taxon>
    </lineage>
</organism>
<reference evidence="7" key="1">
    <citation type="submission" date="2016-10" db="EMBL/GenBank/DDBJ databases">
        <authorList>
            <person name="Varghese N."/>
            <person name="Submissions S."/>
        </authorList>
    </citation>
    <scope>NUCLEOTIDE SEQUENCE [LARGE SCALE GENOMIC DNA]</scope>
    <source>
        <strain evidence="7">DSM 44718</strain>
    </source>
</reference>
<dbReference type="PANTHER" id="PTHR34535">
    <property type="entry name" value="HYDROGENASE MATURATION FACTOR HYPA"/>
    <property type="match status" value="1"/>
</dbReference>
<keyword evidence="2 5" id="KW-0533">Nickel</keyword>
<dbReference type="GO" id="GO:0051604">
    <property type="term" value="P:protein maturation"/>
    <property type="evidence" value="ECO:0007669"/>
    <property type="project" value="InterPro"/>
</dbReference>
<comment type="function">
    <text evidence="5">Involved in the maturation of [NiFe] hydrogenases. Required for nickel insertion into the metal center of the hydrogenase.</text>
</comment>
<evidence type="ECO:0000256" key="4">
    <source>
        <dbReference type="ARBA" id="ARBA00022833"/>
    </source>
</evidence>
<evidence type="ECO:0000313" key="6">
    <source>
        <dbReference type="EMBL" id="SDZ52392.1"/>
    </source>
</evidence>
<dbReference type="AlphaFoldDB" id="A0A1H3TQ40"/>
<proteinExistence type="inferred from homology"/>
<accession>A0A1H3TQ40</accession>
<dbReference type="GO" id="GO:0008270">
    <property type="term" value="F:zinc ion binding"/>
    <property type="evidence" value="ECO:0007669"/>
    <property type="project" value="UniProtKB-UniRule"/>
</dbReference>
<evidence type="ECO:0000256" key="2">
    <source>
        <dbReference type="ARBA" id="ARBA00022596"/>
    </source>
</evidence>
<protein>
    <recommendedName>
        <fullName evidence="5">Hydrogenase maturation factor HypA</fullName>
    </recommendedName>
</protein>
<gene>
    <name evidence="5" type="primary">hypA</name>
    <name evidence="6" type="ORF">SAMN05421684_6196</name>
</gene>
<keyword evidence="3 5" id="KW-0479">Metal-binding</keyword>
<evidence type="ECO:0000313" key="7">
    <source>
        <dbReference type="Proteomes" id="UP000199632"/>
    </source>
</evidence>
<sequence>MHELSITQSVVDEVRARAGERRVHAIRLRVGALTAVVPDAMHFCFDLVSAGTVVEGARLDIDLVPGRAACRACGVSFDLPDPVLLCACGSADVSVLAGRELKIVSMEVG</sequence>
<dbReference type="Pfam" id="PF01155">
    <property type="entry name" value="HypA"/>
    <property type="match status" value="1"/>
</dbReference>
<dbReference type="PANTHER" id="PTHR34535:SF3">
    <property type="entry name" value="HYDROGENASE MATURATION FACTOR HYPA"/>
    <property type="match status" value="1"/>
</dbReference>
<keyword evidence="7" id="KW-1185">Reference proteome</keyword>
<evidence type="ECO:0000256" key="3">
    <source>
        <dbReference type="ARBA" id="ARBA00022723"/>
    </source>
</evidence>
<dbReference type="STRING" id="137265.SAMN05421684_6196"/>
<dbReference type="Gene3D" id="3.30.2320.80">
    <property type="match status" value="1"/>
</dbReference>
<keyword evidence="4 5" id="KW-0862">Zinc</keyword>
<feature type="binding site" evidence="5">
    <location>
        <position position="70"/>
    </location>
    <ligand>
        <name>Zn(2+)</name>
        <dbReference type="ChEBI" id="CHEBI:29105"/>
    </ligand>
</feature>
<comment type="similarity">
    <text evidence="1 5">Belongs to the HypA/HybF family.</text>
</comment>
<evidence type="ECO:0000256" key="5">
    <source>
        <dbReference type="HAMAP-Rule" id="MF_00213"/>
    </source>
</evidence>
<dbReference type="PROSITE" id="PS01249">
    <property type="entry name" value="HYPA"/>
    <property type="match status" value="1"/>
</dbReference>
<dbReference type="EMBL" id="FNQB01000003">
    <property type="protein sequence ID" value="SDZ52392.1"/>
    <property type="molecule type" value="Genomic_DNA"/>
</dbReference>
<feature type="binding site" evidence="5">
    <location>
        <position position="86"/>
    </location>
    <ligand>
        <name>Zn(2+)</name>
        <dbReference type="ChEBI" id="CHEBI:29105"/>
    </ligand>
</feature>
<dbReference type="Proteomes" id="UP000199632">
    <property type="component" value="Unassembled WGS sequence"/>
</dbReference>